<evidence type="ECO:0000313" key="2">
    <source>
        <dbReference type="EMBL" id="NYZ21368.1"/>
    </source>
</evidence>
<gene>
    <name evidence="2" type="ORF">HND93_16760</name>
</gene>
<feature type="transmembrane region" description="Helical" evidence="1">
    <location>
        <begin position="264"/>
        <end position="282"/>
    </location>
</feature>
<dbReference type="RefSeq" id="WP_180283130.1">
    <property type="nucleotide sequence ID" value="NZ_JABFDB010000011.1"/>
</dbReference>
<keyword evidence="3" id="KW-1185">Reference proteome</keyword>
<keyword evidence="1" id="KW-0812">Transmembrane</keyword>
<accession>A0ABX2TDX7</accession>
<dbReference type="Proteomes" id="UP000584642">
    <property type="component" value="Unassembled WGS sequence"/>
</dbReference>
<sequence>MLLRKQYDVPLARDPSSRFLVWITLLMSYLAALALAGALLVGEMAARWDSGLAGGLTVQIAPLPGRTDVPPLTARVEAALTVLRATPGVTRADPLGTDDAARLLEPWLGPDAAKDPSLPVPRLIDVVTDGTVDTPQLARRLESAAPGATLDDHAAWLADLRAFARSVVLAALGIVAVVSGAAVLAVVFAVRAGLAIHHNVVQLLHLMGATDRYVSRQFESHVLGLSLRGGLAGVALAAATLLGLQHAAEGLRASLLPDMNMAPWQWATLLVVPAAAALLAVGTARATVLRTLEALP</sequence>
<dbReference type="EMBL" id="JABFDB010000011">
    <property type="protein sequence ID" value="NYZ21368.1"/>
    <property type="molecule type" value="Genomic_DNA"/>
</dbReference>
<evidence type="ECO:0008006" key="4">
    <source>
        <dbReference type="Google" id="ProtNLM"/>
    </source>
</evidence>
<dbReference type="PANTHER" id="PTHR47755">
    <property type="entry name" value="CELL DIVISION PROTEIN FTSX"/>
    <property type="match status" value="1"/>
</dbReference>
<name>A0ABX2TDX7_9PROT</name>
<comment type="caution">
    <text evidence="2">The sequence shown here is derived from an EMBL/GenBank/DDBJ whole genome shotgun (WGS) entry which is preliminary data.</text>
</comment>
<reference evidence="2 3" key="1">
    <citation type="submission" date="2020-05" db="EMBL/GenBank/DDBJ databases">
        <title>Azospirillum oleiclasticum sp. nov, a nitrogen-fixing and heavy crude oil-emulsifying bacterium isolated from the crude oil of Yumen Oilfield.</title>
        <authorList>
            <person name="Wu D."/>
            <person name="Cai M."/>
            <person name="Zhang X."/>
        </authorList>
    </citation>
    <scope>NUCLEOTIDE SEQUENCE [LARGE SCALE GENOMIC DNA]</scope>
    <source>
        <strain evidence="2 3">ROY-1-1-2</strain>
    </source>
</reference>
<dbReference type="PANTHER" id="PTHR47755:SF1">
    <property type="entry name" value="CELL DIVISION PROTEIN FTSX"/>
    <property type="match status" value="1"/>
</dbReference>
<feature type="transmembrane region" description="Helical" evidence="1">
    <location>
        <begin position="226"/>
        <end position="244"/>
    </location>
</feature>
<feature type="transmembrane region" description="Helical" evidence="1">
    <location>
        <begin position="167"/>
        <end position="190"/>
    </location>
</feature>
<evidence type="ECO:0000313" key="3">
    <source>
        <dbReference type="Proteomes" id="UP000584642"/>
    </source>
</evidence>
<keyword evidence="1" id="KW-1133">Transmembrane helix</keyword>
<evidence type="ECO:0000256" key="1">
    <source>
        <dbReference type="SAM" id="Phobius"/>
    </source>
</evidence>
<keyword evidence="1" id="KW-0472">Membrane</keyword>
<dbReference type="InterPro" id="IPR004513">
    <property type="entry name" value="FtsX"/>
</dbReference>
<proteinExistence type="predicted"/>
<feature type="transmembrane region" description="Helical" evidence="1">
    <location>
        <begin position="20"/>
        <end position="41"/>
    </location>
</feature>
<organism evidence="2 3">
    <name type="scientific">Azospirillum oleiclasticum</name>
    <dbReference type="NCBI Taxonomy" id="2735135"/>
    <lineage>
        <taxon>Bacteria</taxon>
        <taxon>Pseudomonadati</taxon>
        <taxon>Pseudomonadota</taxon>
        <taxon>Alphaproteobacteria</taxon>
        <taxon>Rhodospirillales</taxon>
        <taxon>Azospirillaceae</taxon>
        <taxon>Azospirillum</taxon>
    </lineage>
</organism>
<protein>
    <recommendedName>
        <fullName evidence="4">Cell division protein</fullName>
    </recommendedName>
</protein>